<dbReference type="EMBL" id="JBHTGL010000008">
    <property type="protein sequence ID" value="MFD0628710.1"/>
    <property type="molecule type" value="Genomic_DNA"/>
</dbReference>
<comment type="similarity">
    <text evidence="1">Belongs to the YciI family.</text>
</comment>
<keyword evidence="5" id="KW-1185">Reference proteome</keyword>
<feature type="region of interest" description="Disordered" evidence="2">
    <location>
        <begin position="168"/>
        <end position="188"/>
    </location>
</feature>
<dbReference type="PANTHER" id="PTHR33606:SF3">
    <property type="entry name" value="PROTEIN YCII"/>
    <property type="match status" value="1"/>
</dbReference>
<accession>A0ABW2X9L7</accession>
<name>A0ABW2X9L7_9ACTN</name>
<evidence type="ECO:0000313" key="4">
    <source>
        <dbReference type="EMBL" id="MFD0628710.1"/>
    </source>
</evidence>
<evidence type="ECO:0000313" key="5">
    <source>
        <dbReference type="Proteomes" id="UP001596915"/>
    </source>
</evidence>
<protein>
    <submittedName>
        <fullName evidence="4">YciI family protein</fullName>
    </submittedName>
</protein>
<dbReference type="PANTHER" id="PTHR33606">
    <property type="entry name" value="PROTEIN YCII"/>
    <property type="match status" value="1"/>
</dbReference>
<feature type="domain" description="YCII-related" evidence="3">
    <location>
        <begin position="1"/>
        <end position="81"/>
    </location>
</feature>
<organism evidence="4 5">
    <name type="scientific">Streptomyces sanglieri</name>
    <dbReference type="NCBI Taxonomy" id="193460"/>
    <lineage>
        <taxon>Bacteria</taxon>
        <taxon>Bacillati</taxon>
        <taxon>Actinomycetota</taxon>
        <taxon>Actinomycetes</taxon>
        <taxon>Kitasatosporales</taxon>
        <taxon>Streptomycetaceae</taxon>
        <taxon>Streptomyces</taxon>
    </lineage>
</organism>
<dbReference type="Pfam" id="PF03795">
    <property type="entry name" value="YCII"/>
    <property type="match status" value="1"/>
</dbReference>
<feature type="region of interest" description="Disordered" evidence="2">
    <location>
        <begin position="106"/>
        <end position="126"/>
    </location>
</feature>
<dbReference type="InterPro" id="IPR051807">
    <property type="entry name" value="Sec-metab_biosynth-assoc"/>
</dbReference>
<comment type="caution">
    <text evidence="4">The sequence shown here is derived from an EMBL/GenBank/DDBJ whole genome shotgun (WGS) entry which is preliminary data.</text>
</comment>
<gene>
    <name evidence="4" type="ORF">ACFQ2K_44910</name>
</gene>
<evidence type="ECO:0000256" key="2">
    <source>
        <dbReference type="SAM" id="MobiDB-lite"/>
    </source>
</evidence>
<dbReference type="Proteomes" id="UP001596915">
    <property type="component" value="Unassembled WGS sequence"/>
</dbReference>
<dbReference type="Gene3D" id="3.30.70.1060">
    <property type="entry name" value="Dimeric alpha+beta barrel"/>
    <property type="match status" value="1"/>
</dbReference>
<proteinExistence type="inferred from homology"/>
<evidence type="ECO:0000256" key="1">
    <source>
        <dbReference type="ARBA" id="ARBA00007689"/>
    </source>
</evidence>
<evidence type="ECO:0000259" key="3">
    <source>
        <dbReference type="Pfam" id="PF03795"/>
    </source>
</evidence>
<sequence length="188" mass="20794">MPFYVHAQDKPGVADQLMEFSEEHWSYMDRFDDRLILRGPTLSDDGEEHTGSVHVVDLADRAAAERFATEEPFWRAGLYQEFTADPAVVLLRREPAADAPYTLVTARWPPRPRTPGDAEQWSPGGEPDGRLSFVAVLVDDDQESTTGVAAAVRALPDDARSLVQPLADRLAGGPTPLTAQRWQRGGRN</sequence>
<dbReference type="SUPFAM" id="SSF54909">
    <property type="entry name" value="Dimeric alpha+beta barrel"/>
    <property type="match status" value="1"/>
</dbReference>
<dbReference type="InterPro" id="IPR011008">
    <property type="entry name" value="Dimeric_a/b-barrel"/>
</dbReference>
<reference evidence="5" key="1">
    <citation type="journal article" date="2019" name="Int. J. Syst. Evol. Microbiol.">
        <title>The Global Catalogue of Microorganisms (GCM) 10K type strain sequencing project: providing services to taxonomists for standard genome sequencing and annotation.</title>
        <authorList>
            <consortium name="The Broad Institute Genomics Platform"/>
            <consortium name="The Broad Institute Genome Sequencing Center for Infectious Disease"/>
            <person name="Wu L."/>
            <person name="Ma J."/>
        </authorList>
    </citation>
    <scope>NUCLEOTIDE SEQUENCE [LARGE SCALE GENOMIC DNA]</scope>
    <source>
        <strain evidence="5">JCM 12607</strain>
    </source>
</reference>
<dbReference type="InterPro" id="IPR005545">
    <property type="entry name" value="YCII"/>
</dbReference>